<sequence>MQRFLPILTVVVCTVIGMLGCCRDDSLSKSAQLNTLFSGDFDAESFYVFAYLSDRGDNQIDVSVNISVQQDGKANLANVALSDFDKLLVVFDGLEEQLNERHAQSYFSYTGRVSAGANEYKVALIRNNVEIASDIVNLFPLPFTPTVTYAGDVLDIEWGVQAENQYEYQDKTLRCENHLENRIFVKSPDIIKNEHLVNSGRLRVNISELIDTHKLGSLDRLRDVYRKCIFTTHIIATVPEVQFSNSRLNVSVNQTRIVNVALW</sequence>
<dbReference type="OrthoDB" id="9851026at2"/>
<dbReference type="RefSeq" id="WP_068904865.1">
    <property type="nucleotide sequence ID" value="NZ_JBHUIF010000004.1"/>
</dbReference>
<gene>
    <name evidence="1" type="ORF">A8L45_18630</name>
</gene>
<dbReference type="AlphaFoldDB" id="A0A1C3ECJ1"/>
<comment type="caution">
    <text evidence="1">The sequence shown here is derived from an EMBL/GenBank/DDBJ whole genome shotgun (WGS) entry which is preliminary data.</text>
</comment>
<reference evidence="1 2" key="1">
    <citation type="submission" date="2016-05" db="EMBL/GenBank/DDBJ databases">
        <title>Genomic Taxonomy of the Vibrionaceae.</title>
        <authorList>
            <person name="Gomez-Gil B."/>
            <person name="Enciso-Ibarra J."/>
        </authorList>
    </citation>
    <scope>NUCLEOTIDE SEQUENCE [LARGE SCALE GENOMIC DNA]</scope>
    <source>
        <strain evidence="1 2">CAIM 1920</strain>
    </source>
</reference>
<evidence type="ECO:0000313" key="1">
    <source>
        <dbReference type="EMBL" id="ODA30951.1"/>
    </source>
</evidence>
<dbReference type="EMBL" id="LYBM01000043">
    <property type="protein sequence ID" value="ODA30951.1"/>
    <property type="molecule type" value="Genomic_DNA"/>
</dbReference>
<dbReference type="Proteomes" id="UP000094936">
    <property type="component" value="Unassembled WGS sequence"/>
</dbReference>
<accession>A0A1C3ECJ1</accession>
<keyword evidence="2" id="KW-1185">Reference proteome</keyword>
<dbReference type="PROSITE" id="PS51257">
    <property type="entry name" value="PROKAR_LIPOPROTEIN"/>
    <property type="match status" value="1"/>
</dbReference>
<protein>
    <submittedName>
        <fullName evidence="1">Uncharacterized protein</fullName>
    </submittedName>
</protein>
<proteinExistence type="predicted"/>
<name>A0A1C3ECJ1_9GAMM</name>
<evidence type="ECO:0000313" key="2">
    <source>
        <dbReference type="Proteomes" id="UP000094936"/>
    </source>
</evidence>
<organism evidence="1 2">
    <name type="scientific">Veronia pacifica</name>
    <dbReference type="NCBI Taxonomy" id="1080227"/>
    <lineage>
        <taxon>Bacteria</taxon>
        <taxon>Pseudomonadati</taxon>
        <taxon>Pseudomonadota</taxon>
        <taxon>Gammaproteobacteria</taxon>
        <taxon>Vibrionales</taxon>
        <taxon>Vibrionaceae</taxon>
        <taxon>Veronia</taxon>
    </lineage>
</organism>